<feature type="transmembrane region" description="Helical" evidence="1">
    <location>
        <begin position="20"/>
        <end position="38"/>
    </location>
</feature>
<feature type="transmembrane region" description="Helical" evidence="1">
    <location>
        <begin position="171"/>
        <end position="190"/>
    </location>
</feature>
<feature type="transmembrane region" description="Helical" evidence="1">
    <location>
        <begin position="340"/>
        <end position="359"/>
    </location>
</feature>
<evidence type="ECO:0000313" key="3">
    <source>
        <dbReference type="Proteomes" id="UP000824366"/>
    </source>
</evidence>
<feature type="transmembrane region" description="Helical" evidence="1">
    <location>
        <begin position="241"/>
        <end position="264"/>
    </location>
</feature>
<keyword evidence="3" id="KW-1185">Reference proteome</keyword>
<dbReference type="RefSeq" id="WP_223903970.1">
    <property type="nucleotide sequence ID" value="NZ_AP024238.1"/>
</dbReference>
<feature type="transmembrane region" description="Helical" evidence="1">
    <location>
        <begin position="143"/>
        <end position="164"/>
    </location>
</feature>
<feature type="transmembrane region" description="Helical" evidence="1">
    <location>
        <begin position="409"/>
        <end position="430"/>
    </location>
</feature>
<feature type="transmembrane region" description="Helical" evidence="1">
    <location>
        <begin position="315"/>
        <end position="334"/>
    </location>
</feature>
<feature type="transmembrane region" description="Helical" evidence="1">
    <location>
        <begin position="202"/>
        <end position="229"/>
    </location>
</feature>
<accession>A0ABN6DD63</accession>
<evidence type="ECO:0000313" key="2">
    <source>
        <dbReference type="EMBL" id="BCO27968.1"/>
    </source>
</evidence>
<feature type="transmembrane region" description="Helical" evidence="1">
    <location>
        <begin position="442"/>
        <end position="465"/>
    </location>
</feature>
<protein>
    <recommendedName>
        <fullName evidence="4">Inner membrane transmembrane protein</fullName>
    </recommendedName>
</protein>
<feature type="transmembrane region" description="Helical" evidence="1">
    <location>
        <begin position="105"/>
        <end position="123"/>
    </location>
</feature>
<dbReference type="EMBL" id="AP024238">
    <property type="protein sequence ID" value="BCO27968.1"/>
    <property type="molecule type" value="Genomic_DNA"/>
</dbReference>
<evidence type="ECO:0000256" key="1">
    <source>
        <dbReference type="SAM" id="Phobius"/>
    </source>
</evidence>
<dbReference type="Proteomes" id="UP000824366">
    <property type="component" value="Chromosome"/>
</dbReference>
<keyword evidence="1" id="KW-0812">Transmembrane</keyword>
<keyword evidence="1" id="KW-0472">Membrane</keyword>
<feature type="transmembrane region" description="Helical" evidence="1">
    <location>
        <begin position="366"/>
        <end position="389"/>
    </location>
</feature>
<proteinExistence type="predicted"/>
<organism evidence="2 3">
    <name type="scientific">Rhodoferax lithotrophicus</name>
    <dbReference type="NCBI Taxonomy" id="2798804"/>
    <lineage>
        <taxon>Bacteria</taxon>
        <taxon>Pseudomonadati</taxon>
        <taxon>Pseudomonadota</taxon>
        <taxon>Betaproteobacteria</taxon>
        <taxon>Burkholderiales</taxon>
        <taxon>Comamonadaceae</taxon>
        <taxon>Rhodoferax</taxon>
    </lineage>
</organism>
<evidence type="ECO:0008006" key="4">
    <source>
        <dbReference type="Google" id="ProtNLM"/>
    </source>
</evidence>
<gene>
    <name evidence="2" type="ORF">MIZ03_2861</name>
</gene>
<keyword evidence="1" id="KW-1133">Transmembrane helix</keyword>
<reference evidence="2 3" key="1">
    <citation type="journal article" date="2021" name="Microbiol. Spectr.">
        <title>A Single Bacterium Capable of Oxidation and Reduction of Iron at Circumneutral pH.</title>
        <authorList>
            <person name="Kato S."/>
            <person name="Ohkuma M."/>
        </authorList>
    </citation>
    <scope>NUCLEOTIDE SEQUENCE [LARGE SCALE GENOMIC DNA]</scope>
    <source>
        <strain evidence="2 3">MIZ03</strain>
    </source>
</reference>
<feature type="transmembrane region" description="Helical" evidence="1">
    <location>
        <begin position="284"/>
        <end position="303"/>
    </location>
</feature>
<feature type="transmembrane region" description="Helical" evidence="1">
    <location>
        <begin position="76"/>
        <end position="93"/>
    </location>
</feature>
<sequence>MNHPTPAIVSQKAVKRLPRLALLLFCLAYVLPGFWGRGPWKSDDITSFGYMAELARGATNWWNPTLAGMPPEVDALLPYWLGAWCIQLAPTWVPSDLAARIPFMLLLLLSMVATWYGTYYLARSPTAQPIAFAFGGEAQPKDYARAIADGGVLAFISCLGLAQLGHETTPALAQLCFCAWLFYATAALPYRPWTPGLSAGMALLGLALSGAPSIALALGLGASAIYLLAPASIEPSASHKKLRAAGLLTMTLATALVSTALHLWRWRIDLPQADWTEWQSLGRLFLWFTWPTWPLSFWTLWCWRRQLVGERFTSLHLWLPILFVIVASFATLTTSAADRSLLLALPALAALAAFALPTLSRSVSALIDWFTLIFFTGCAMVIWIVWISLQTGIPAQPAANVERLAPGFIHSFSIAPFLVAISASLIWAWLVKWRVGKHQSAIWKSLILPAGGSALSWLLLMTLWLPLLDFARSYEPLVQQATASLPTNPGCVAIMGLDRSQIAAFQFHSKLEFKTWHTNSSCKWAIADITLMQKHADSSQNFQWQFRRTLEHPAERKTTLALFEKQTIPHLTSRHP</sequence>
<name>A0ABN6DD63_9BURK</name>